<feature type="active site" evidence="8">
    <location>
        <position position="203"/>
    </location>
</feature>
<dbReference type="GO" id="GO:0005737">
    <property type="term" value="C:cytoplasm"/>
    <property type="evidence" value="ECO:0007669"/>
    <property type="project" value="UniProtKB-SubCell"/>
</dbReference>
<dbReference type="Pfam" id="PF13507">
    <property type="entry name" value="GATase_5"/>
    <property type="match status" value="1"/>
</dbReference>
<proteinExistence type="inferred from homology"/>
<comment type="catalytic activity">
    <reaction evidence="8">
        <text>N(2)-formyl-N(1)-(5-phospho-beta-D-ribosyl)glycinamide + L-glutamine + ATP + H2O = 2-formamido-N(1)-(5-O-phospho-beta-D-ribosyl)acetamidine + L-glutamate + ADP + phosphate + H(+)</text>
        <dbReference type="Rhea" id="RHEA:17129"/>
        <dbReference type="ChEBI" id="CHEBI:15377"/>
        <dbReference type="ChEBI" id="CHEBI:15378"/>
        <dbReference type="ChEBI" id="CHEBI:29985"/>
        <dbReference type="ChEBI" id="CHEBI:30616"/>
        <dbReference type="ChEBI" id="CHEBI:43474"/>
        <dbReference type="ChEBI" id="CHEBI:58359"/>
        <dbReference type="ChEBI" id="CHEBI:147286"/>
        <dbReference type="ChEBI" id="CHEBI:147287"/>
        <dbReference type="ChEBI" id="CHEBI:456216"/>
        <dbReference type="EC" id="6.3.5.3"/>
    </reaction>
</comment>
<comment type="function">
    <text evidence="8">Part of the phosphoribosylformylglycinamidine synthase complex involved in the purines biosynthetic pathway. Catalyzes the ATP-dependent conversion of formylglycinamide ribonucleotide (FGAR) and glutamine to yield formylglycinamidine ribonucleotide (FGAM) and glutamate. The FGAM synthase complex is composed of three subunits. PurQ produces an ammonia molecule by converting glutamine to glutamate. PurL transfers the ammonia molecule to FGAR to form FGAM in an ATP-dependent manner. PurS interacts with PurQ and PurL and is thought to assist in the transfer of the ammonia molecule from PurQ to PurL.</text>
</comment>
<comment type="catalytic activity">
    <reaction evidence="8">
        <text>L-glutamine + H2O = L-glutamate + NH4(+)</text>
        <dbReference type="Rhea" id="RHEA:15889"/>
        <dbReference type="ChEBI" id="CHEBI:15377"/>
        <dbReference type="ChEBI" id="CHEBI:28938"/>
        <dbReference type="ChEBI" id="CHEBI:29985"/>
        <dbReference type="ChEBI" id="CHEBI:58359"/>
        <dbReference type="EC" id="3.5.1.2"/>
    </reaction>
</comment>
<dbReference type="EC" id="3.5.1.2" evidence="8"/>
<dbReference type="Gene3D" id="3.40.50.880">
    <property type="match status" value="1"/>
</dbReference>
<dbReference type="PANTHER" id="PTHR47552">
    <property type="entry name" value="PHOSPHORIBOSYLFORMYLGLYCINAMIDINE SYNTHASE SUBUNIT PURQ"/>
    <property type="match status" value="1"/>
</dbReference>
<dbReference type="GO" id="GO:0004359">
    <property type="term" value="F:glutaminase activity"/>
    <property type="evidence" value="ECO:0007669"/>
    <property type="project" value="UniProtKB-EC"/>
</dbReference>
<dbReference type="GO" id="GO:0005524">
    <property type="term" value="F:ATP binding"/>
    <property type="evidence" value="ECO:0007669"/>
    <property type="project" value="UniProtKB-KW"/>
</dbReference>
<keyword evidence="1 8" id="KW-0963">Cytoplasm</keyword>
<gene>
    <name evidence="8 9" type="primary">purQ</name>
    <name evidence="9" type="ORF">J3U87_11675</name>
</gene>
<dbReference type="GO" id="GO:0004642">
    <property type="term" value="F:phosphoribosylformylglycinamidine synthase activity"/>
    <property type="evidence" value="ECO:0007669"/>
    <property type="project" value="UniProtKB-UniRule"/>
</dbReference>
<dbReference type="EMBL" id="CP071793">
    <property type="protein sequence ID" value="QTD53111.1"/>
    <property type="molecule type" value="Genomic_DNA"/>
</dbReference>
<keyword evidence="7 8" id="KW-0315">Glutamine amidotransferase</keyword>
<dbReference type="SUPFAM" id="SSF52317">
    <property type="entry name" value="Class I glutamine amidotransferase-like"/>
    <property type="match status" value="1"/>
</dbReference>
<dbReference type="InterPro" id="IPR010075">
    <property type="entry name" value="PRibForGlyAmidine_synth_PurQ"/>
</dbReference>
<dbReference type="PIRSF" id="PIRSF001586">
    <property type="entry name" value="FGAM_synth_I"/>
    <property type="match status" value="1"/>
</dbReference>
<keyword evidence="2 8" id="KW-0436">Ligase</keyword>
<accession>A0A8A4TVF3</accession>
<evidence type="ECO:0000256" key="1">
    <source>
        <dbReference type="ARBA" id="ARBA00022490"/>
    </source>
</evidence>
<comment type="pathway">
    <text evidence="8">Purine metabolism; IMP biosynthesis via de novo pathway; 5-amino-1-(5-phospho-D-ribosyl)imidazole from N(2)-formyl-N(1)-(5-phospho-D-ribosyl)glycinamide: step 1/2.</text>
</comment>
<evidence type="ECO:0000256" key="2">
    <source>
        <dbReference type="ARBA" id="ARBA00022598"/>
    </source>
</evidence>
<dbReference type="AlphaFoldDB" id="A0A8A4TVF3"/>
<dbReference type="RefSeq" id="WP_237383209.1">
    <property type="nucleotide sequence ID" value="NZ_CP071793.1"/>
</dbReference>
<comment type="subunit">
    <text evidence="8">Part of the FGAM synthase complex composed of 1 PurL, 1 PurQ and 2 PurS subunits.</text>
</comment>
<dbReference type="SMART" id="SM01211">
    <property type="entry name" value="GATase_5"/>
    <property type="match status" value="1"/>
</dbReference>
<dbReference type="EC" id="6.3.5.3" evidence="8"/>
<dbReference type="Proteomes" id="UP000663929">
    <property type="component" value="Chromosome"/>
</dbReference>
<evidence type="ECO:0000256" key="3">
    <source>
        <dbReference type="ARBA" id="ARBA00022741"/>
    </source>
</evidence>
<keyword evidence="3 8" id="KW-0547">Nucleotide-binding</keyword>
<dbReference type="InterPro" id="IPR029062">
    <property type="entry name" value="Class_I_gatase-like"/>
</dbReference>
<keyword evidence="10" id="KW-1185">Reference proteome</keyword>
<evidence type="ECO:0000256" key="5">
    <source>
        <dbReference type="ARBA" id="ARBA00022801"/>
    </source>
</evidence>
<comment type="subcellular location">
    <subcellularLocation>
        <location evidence="8">Cytoplasm</location>
    </subcellularLocation>
</comment>
<feature type="active site" description="Nucleophile" evidence="8">
    <location>
        <position position="86"/>
    </location>
</feature>
<keyword evidence="5 8" id="KW-0378">Hydrolase</keyword>
<dbReference type="HAMAP" id="MF_00421">
    <property type="entry name" value="PurQ"/>
    <property type="match status" value="1"/>
</dbReference>
<evidence type="ECO:0000313" key="9">
    <source>
        <dbReference type="EMBL" id="QTD53111.1"/>
    </source>
</evidence>
<evidence type="ECO:0000256" key="8">
    <source>
        <dbReference type="HAMAP-Rule" id="MF_00421"/>
    </source>
</evidence>
<dbReference type="CDD" id="cd01740">
    <property type="entry name" value="GATase1_FGAR_AT"/>
    <property type="match status" value="1"/>
</dbReference>
<dbReference type="PROSITE" id="PS51273">
    <property type="entry name" value="GATASE_TYPE_1"/>
    <property type="match status" value="1"/>
</dbReference>
<dbReference type="GO" id="GO:0006189">
    <property type="term" value="P:'de novo' IMP biosynthetic process"/>
    <property type="evidence" value="ECO:0007669"/>
    <property type="project" value="UniProtKB-UniRule"/>
</dbReference>
<protein>
    <recommendedName>
        <fullName evidence="8">Phosphoribosylformylglycinamidine synthase subunit PurQ</fullName>
        <shortName evidence="8">FGAM synthase</shortName>
        <ecNumber evidence="8">6.3.5.3</ecNumber>
    </recommendedName>
    <alternativeName>
        <fullName evidence="8">Formylglycinamide ribonucleotide amidotransferase subunit I</fullName>
        <shortName evidence="8">FGAR amidotransferase I</shortName>
        <shortName evidence="8">FGAR-AT I</shortName>
    </alternativeName>
    <alternativeName>
        <fullName evidence="8">Glutaminase PurQ</fullName>
        <ecNumber evidence="8">3.5.1.2</ecNumber>
    </alternativeName>
    <alternativeName>
        <fullName evidence="8">Phosphoribosylformylglycinamidine synthase subunit I</fullName>
    </alternativeName>
</protein>
<evidence type="ECO:0000256" key="7">
    <source>
        <dbReference type="ARBA" id="ARBA00022962"/>
    </source>
</evidence>
<keyword evidence="6 8" id="KW-0067">ATP-binding</keyword>
<dbReference type="NCBIfam" id="TIGR01737">
    <property type="entry name" value="FGAM_synth_I"/>
    <property type="match status" value="1"/>
</dbReference>
<sequence length="232" mass="24955">MRVSVLIFPGSNCDMDAIHAWSKVLHAKVTPVWHKDHDLANPDLVFIPGGFSFGDYLRSGAIARFSPVMNDVAAFAKKGGYLFGVCNGFQILCEMGLLPGALLTNKHLKFLCQDVNIRVASTRSPFTANLTKDRILHIPIAHGMGQYFADEDTLDRLEDGDQVAFRYCDAAGDASDAANPNGSARSIAGITDAAGRILGMMPHPERHAEAELGSVDGATLLSCIMQHLSKAA</sequence>
<dbReference type="UniPathway" id="UPA00074">
    <property type="reaction ID" value="UER00128"/>
</dbReference>
<evidence type="ECO:0000256" key="6">
    <source>
        <dbReference type="ARBA" id="ARBA00022840"/>
    </source>
</evidence>
<reference evidence="9" key="1">
    <citation type="submission" date="2021-03" db="EMBL/GenBank/DDBJ databases">
        <title>Acanthopleuribacteraceae sp. M133.</title>
        <authorList>
            <person name="Wang G."/>
        </authorList>
    </citation>
    <scope>NUCLEOTIDE SEQUENCE</scope>
    <source>
        <strain evidence="9">M133</strain>
    </source>
</reference>
<keyword evidence="4 8" id="KW-0658">Purine biosynthesis</keyword>
<organism evidence="9 10">
    <name type="scientific">Sulfidibacter corallicola</name>
    <dbReference type="NCBI Taxonomy" id="2818388"/>
    <lineage>
        <taxon>Bacteria</taxon>
        <taxon>Pseudomonadati</taxon>
        <taxon>Acidobacteriota</taxon>
        <taxon>Holophagae</taxon>
        <taxon>Acanthopleuribacterales</taxon>
        <taxon>Acanthopleuribacteraceae</taxon>
        <taxon>Sulfidibacter</taxon>
    </lineage>
</organism>
<evidence type="ECO:0000256" key="4">
    <source>
        <dbReference type="ARBA" id="ARBA00022755"/>
    </source>
</evidence>
<dbReference type="KEGG" id="scor:J3U87_11675"/>
<dbReference type="PANTHER" id="PTHR47552:SF1">
    <property type="entry name" value="PHOSPHORIBOSYLFORMYLGLYCINAMIDINE SYNTHASE SUBUNIT PURQ"/>
    <property type="match status" value="1"/>
</dbReference>
<name>A0A8A4TVF3_SULCO</name>
<feature type="active site" evidence="8">
    <location>
        <position position="205"/>
    </location>
</feature>
<dbReference type="NCBIfam" id="NF002957">
    <property type="entry name" value="PRK03619.1"/>
    <property type="match status" value="1"/>
</dbReference>
<evidence type="ECO:0000313" key="10">
    <source>
        <dbReference type="Proteomes" id="UP000663929"/>
    </source>
</evidence>